<proteinExistence type="predicted"/>
<evidence type="ECO:0000256" key="1">
    <source>
        <dbReference type="PROSITE-ProRule" id="PRU00339"/>
    </source>
</evidence>
<dbReference type="EMBL" id="FR695877">
    <property type="protein sequence ID" value="CBX30724.1"/>
    <property type="molecule type" value="Genomic_DNA"/>
</dbReference>
<dbReference type="InterPro" id="IPR011990">
    <property type="entry name" value="TPR-like_helical_dom_sf"/>
</dbReference>
<dbReference type="Pfam" id="PF14559">
    <property type="entry name" value="TPR_19"/>
    <property type="match status" value="1"/>
</dbReference>
<dbReference type="Gene3D" id="1.25.40.10">
    <property type="entry name" value="Tetratricopeptide repeat domain"/>
    <property type="match status" value="1"/>
</dbReference>
<evidence type="ECO:0000313" key="3">
    <source>
        <dbReference type="EMBL" id="CBX30724.1"/>
    </source>
</evidence>
<feature type="domain" description="Peptidase MA-like" evidence="2">
    <location>
        <begin position="230"/>
        <end position="391"/>
    </location>
</feature>
<dbReference type="InterPro" id="IPR039568">
    <property type="entry name" value="Peptidase_MA-like_dom"/>
</dbReference>
<evidence type="ECO:0000259" key="2">
    <source>
        <dbReference type="Pfam" id="PF13485"/>
    </source>
</evidence>
<keyword evidence="1" id="KW-0802">TPR repeat</keyword>
<gene>
    <name evidence="3" type="ORF">N47_E42360</name>
</gene>
<dbReference type="InterPro" id="IPR019734">
    <property type="entry name" value="TPR_rpt"/>
</dbReference>
<dbReference type="SUPFAM" id="SSF48452">
    <property type="entry name" value="TPR-like"/>
    <property type="match status" value="1"/>
</dbReference>
<accession>E1YKU1</accession>
<dbReference type="Pfam" id="PF13485">
    <property type="entry name" value="Peptidase_MA_2"/>
    <property type="match status" value="1"/>
</dbReference>
<sequence>MQANQSNYLNDNNRAVLMLKQGRHQDAIALLKQLLKKNPQNELIRKNLHNAYLSAGMAMLRKPDYQTLSALMLEAQRFDDNEHLFRVMRGRALFSLKKYNEAEIDLQMARSMGGPDTQVLFLLGNVFYATDRMYDAFDVLESARMLDPGNDAIEQMYSKVQRELSVEKDMQKEYGRHFTITFEGDNNNIIGTEVINALENIYYSLGSLMDYYPEQQTPVILYSRKQFKELTRSPDWSGGLYDGKVRLPVGGIDTVDEKVKKLLAHEYMHAILREIAGRNIPCWLNEGLAQLAEYEQEDRTLVMFEQARKHGMLFKLAALETSFKNYSGMRAMLAYEQSYSFVRFLRDEFGWYPLHELVFALGEKLTISDAIDRAYGGFGVNYKSLEKRWLNSF</sequence>
<dbReference type="PROSITE" id="PS50005">
    <property type="entry name" value="TPR"/>
    <property type="match status" value="1"/>
</dbReference>
<reference evidence="3" key="1">
    <citation type="journal article" date="2011" name="Environ. Microbiol.">
        <title>Genomic insights into the metabolic potential of the polycyclic aromatic hydrocarbon degrading sulfate-reducing Deltaproteobacterium N47.</title>
        <authorList>
            <person name="Bergmann F."/>
            <person name="Selesi D."/>
            <person name="Weinmaier T."/>
            <person name="Tischler P."/>
            <person name="Rattei T."/>
            <person name="Meckenstock R.U."/>
        </authorList>
    </citation>
    <scope>NUCLEOTIDE SEQUENCE</scope>
</reference>
<dbReference type="SMART" id="SM00028">
    <property type="entry name" value="TPR"/>
    <property type="match status" value="3"/>
</dbReference>
<dbReference type="AlphaFoldDB" id="E1YKU1"/>
<organism evidence="3">
    <name type="scientific">uncultured Desulfobacterium sp</name>
    <dbReference type="NCBI Taxonomy" id="201089"/>
    <lineage>
        <taxon>Bacteria</taxon>
        <taxon>Pseudomonadati</taxon>
        <taxon>Thermodesulfobacteriota</taxon>
        <taxon>Desulfobacteria</taxon>
        <taxon>Desulfobacterales</taxon>
        <taxon>Desulfobacteriaceae</taxon>
        <taxon>Desulfobacterium</taxon>
        <taxon>environmental samples</taxon>
    </lineage>
</organism>
<feature type="repeat" description="TPR" evidence="1">
    <location>
        <begin position="117"/>
        <end position="150"/>
    </location>
</feature>
<protein>
    <recommendedName>
        <fullName evidence="2">Peptidase MA-like domain-containing protein</fullName>
    </recommendedName>
</protein>
<name>E1YKU1_9BACT</name>